<dbReference type="AlphaFoldDB" id="A0A0N4YTJ5"/>
<evidence type="ECO:0000313" key="1">
    <source>
        <dbReference type="EMBL" id="VDL84305.1"/>
    </source>
</evidence>
<evidence type="ECO:0000313" key="3">
    <source>
        <dbReference type="WBParaSite" id="NBR_0002056701-mRNA-1"/>
    </source>
</evidence>
<organism evidence="3">
    <name type="scientific">Nippostrongylus brasiliensis</name>
    <name type="common">Rat hookworm</name>
    <dbReference type="NCBI Taxonomy" id="27835"/>
    <lineage>
        <taxon>Eukaryota</taxon>
        <taxon>Metazoa</taxon>
        <taxon>Ecdysozoa</taxon>
        <taxon>Nematoda</taxon>
        <taxon>Chromadorea</taxon>
        <taxon>Rhabditida</taxon>
        <taxon>Rhabditina</taxon>
        <taxon>Rhabditomorpha</taxon>
        <taxon>Strongyloidea</taxon>
        <taxon>Heligmosomidae</taxon>
        <taxon>Nippostrongylus</taxon>
    </lineage>
</organism>
<dbReference type="STRING" id="27835.A0A0N4YTJ5"/>
<reference evidence="3" key="1">
    <citation type="submission" date="2017-02" db="UniProtKB">
        <authorList>
            <consortium name="WormBaseParasite"/>
        </authorList>
    </citation>
    <scope>IDENTIFICATION</scope>
</reference>
<sequence>MKSLDWDKKGLRVDGKFLSNFRFANHIVIFAKNTTEAETMLRELEAGRKIGLRINPKKTQTKSYVYLGRSMNMDNDIKEELIRRRRAARSAYGSLKEATDQLQMLTSVLIYSIRQFFLLCATRLRRDVSDTSATAKSLQVTHRALERTFTFSPMILNTHTQHPPIWWKNFMDIQNGHHSWYLHKSRLAASKPSMTISKLELSAMVIGANLLSFIILHLNLPIERTFLWTDCKVALTWIKTEKALPISIRNRVRTIHEKAQNAFIRHIPGNINPADIASRGCTISELTPKSLWWNGP</sequence>
<evidence type="ECO:0000313" key="2">
    <source>
        <dbReference type="Proteomes" id="UP000271162"/>
    </source>
</evidence>
<dbReference type="Proteomes" id="UP000271162">
    <property type="component" value="Unassembled WGS sequence"/>
</dbReference>
<gene>
    <name evidence="1" type="ORF">NBR_LOCUS20568</name>
</gene>
<dbReference type="WBParaSite" id="NBR_0002056701-mRNA-1">
    <property type="protein sequence ID" value="NBR_0002056701-mRNA-1"/>
    <property type="gene ID" value="NBR_0002056701"/>
</dbReference>
<proteinExistence type="predicted"/>
<keyword evidence="2" id="KW-1185">Reference proteome</keyword>
<dbReference type="Pfam" id="PF05380">
    <property type="entry name" value="Peptidase_A17"/>
    <property type="match status" value="1"/>
</dbReference>
<protein>
    <submittedName>
        <fullName evidence="3">Reverse transcriptase domain-containing protein</fullName>
    </submittedName>
</protein>
<accession>A0A0N4YTJ5</accession>
<dbReference type="InterPro" id="IPR008042">
    <property type="entry name" value="Retrotrans_Pao"/>
</dbReference>
<dbReference type="PANTHER" id="PTHR22955:SF77">
    <property type="entry name" value="ASPARTIC PUTATIVE DOMAIN-CONTAINING PROTEIN-RELATED"/>
    <property type="match status" value="1"/>
</dbReference>
<dbReference type="PANTHER" id="PTHR22955">
    <property type="entry name" value="RETROTRANSPOSON"/>
    <property type="match status" value="1"/>
</dbReference>
<reference evidence="1 2" key="2">
    <citation type="submission" date="2018-11" db="EMBL/GenBank/DDBJ databases">
        <authorList>
            <consortium name="Pathogen Informatics"/>
        </authorList>
    </citation>
    <scope>NUCLEOTIDE SEQUENCE [LARGE SCALE GENOMIC DNA]</scope>
</reference>
<name>A0A0N4YTJ5_NIPBR</name>
<dbReference type="EMBL" id="UYSL01025288">
    <property type="protein sequence ID" value="VDL84305.1"/>
    <property type="molecule type" value="Genomic_DNA"/>
</dbReference>